<comment type="caution">
    <text evidence="15">The sequence shown here is derived from an EMBL/GenBank/DDBJ whole genome shotgun (WGS) entry which is preliminary data.</text>
</comment>
<dbReference type="InterPro" id="IPR013655">
    <property type="entry name" value="PAS_fold_3"/>
</dbReference>
<dbReference type="EC" id="2.7.13.3" evidence="3"/>
<evidence type="ECO:0000256" key="7">
    <source>
        <dbReference type="ARBA" id="ARBA00023012"/>
    </source>
</evidence>
<feature type="domain" description="PAC" evidence="14">
    <location>
        <begin position="998"/>
        <end position="1050"/>
    </location>
</feature>
<dbReference type="PROSITE" id="PS50109">
    <property type="entry name" value="HIS_KIN"/>
    <property type="match status" value="1"/>
</dbReference>
<dbReference type="InterPro" id="IPR003018">
    <property type="entry name" value="GAF"/>
</dbReference>
<accession>A0ABX2D3J1</accession>
<keyword evidence="16" id="KW-1185">Reference proteome</keyword>
<dbReference type="InterPro" id="IPR013656">
    <property type="entry name" value="PAS_4"/>
</dbReference>
<dbReference type="InterPro" id="IPR001610">
    <property type="entry name" value="PAC"/>
</dbReference>
<feature type="domain" description="PAS" evidence="13">
    <location>
        <begin position="787"/>
        <end position="859"/>
    </location>
</feature>
<reference evidence="15 16" key="1">
    <citation type="journal article" date="2020" name="Sci. Rep.">
        <title>A novel cyanobacterial geosmin producer, revising GeoA distribution and dispersion patterns in Bacteria.</title>
        <authorList>
            <person name="Churro C."/>
            <person name="Semedo-Aguiar A.P."/>
            <person name="Silva A.D."/>
            <person name="Pereira-Leal J.B."/>
            <person name="Leite R.B."/>
        </authorList>
    </citation>
    <scope>NUCLEOTIDE SEQUENCE [LARGE SCALE GENOMIC DNA]</scope>
    <source>
        <strain evidence="15 16">IPMA8</strain>
    </source>
</reference>
<dbReference type="Gene3D" id="3.30.450.40">
    <property type="match status" value="1"/>
</dbReference>
<sequence>MTSVFESTLTPACLKVLLVEDCAEDAELIQELLSERPQALSIDLAYVVSLQEAIEILSGEIFDVILLDLSLPDSPKFNTLFRLQDCGINIPIVILTAADDEELAVELIAAGAQDYLVKRQVDSRLLVRTLRCAIARQKWQAEWQKSQEKYQQVVHNIKEVVFETNTAGNWTFLNPAWTEITGFTLDESLGSSCLSYIHSDDQYQYLNSFRGLKENQEISCCYQIRYLTKDGDIRWGEVQEFLMFSWNGAAQGTTGTINDITDKILALSELEASKKFLNYTIDAVADPIFVKDEQHRWILLNNAFCKLIGKQREELLGNSDYDFFPKQEAEFFWQTDQQVFRTGKKNETEELFTDASGAKHILSTKKTMFENTDGSKILLGIIRDITQDRRKQLAQQESEARLRQIGSNLPEIIYQFRLLTDEKKSFPYISSGSHNLYELAPEKIQQNPQLLFSFIHPDDRQRFEESLAVSAANMQPWQQEWRAIVPSGKFKWMQGVARPERVDCPTEIGQEGDIVWEGMVLDITNLKQTEAALRESEARFRSLVENIPGAICRSLYDADETMVFISDEIETISGYPAEDFIHNNRWSFASLIHEADKEIVDRQVSAAVESKQPYHIEYRIVRADGAVRWMSERGRPTYNLEGLVLWIDRAIFDITERKQAELTLCLVTQAVDSASDAIAIADLDGYSVYHNQAFIKRYGYTVEELNNAGGPAVMYAKSQDLRKLFRVLRKGFSWNTETEIKTKSGEIVESLLRADCIKDTALQPIGMIAIIAELTELKRTESALKLSQERLQLAVSGSSLGLWDWNIATGETYFDFHWKSMLGYAETEIENNLLGWESLLHPEDRPKVMESLNSYLESETEIYEFEFRMLNKAGNWQWIMAMGKVVEYDEWGAPLRITGTHKDISARVAAEAEKTQLIASLQRLAEQLQAAQKIARIGNWEFDIEPGIITWSEELFRVYGRELNRPPTMEELLEQIYPDDQERFTQVVQKAVTEGTAYDIDHRIYFPSGEIRHVNAKGQAVKNEFGQVVRLFGTAMDITHRKKSEIALQESEQRFRAVFEQAAIGIVKVWPDGQFLNANQGFCNIVGYSKLEVKARNVGDISHPEDVAADVEPRDKLLAGEILNYSIEKRFVRKDSSFVWTNVSVSLVRDGLGKPSYLIGMIEDISPRKLAEAILCQQLKRERLVVGMLERIRSSLNLEKILTKTVAEIRQFLQTDRTVIYRFNSDWSGFVTVESVDKNWQSIQGITINDYCFEYSYVSACEHGRAVAVDDIYKADLSQCYINLLSQFQVRANLVVPILQGEKLWGLLIAHECAGSRRWLEIEVECLKQISVQLAIAIQQSMLFEQAQTEIADRKQAESALQESEARERSKALELEAAINKLRTTQAQLVQNEKMVSLGQLVAGVAHEINNPVSLIHGNLSPARNYTLDLLELIKLYQNYCPNPPAQVLEQIDRIDLDYIAEDSPKLFNSMQVGTERIVEIVKSLRNFSRLDESAGKSVNIHEGIDSTLMILQNRLKSHSSHPGIQIVKDYQLLPQIECFPGELNQVFMNILINAIDALEERDKQRPIEECDRHPSTIAIRSYQAAAGFVAVSIADNGLGITDSVRSRLFDPFFTTKPVGKGTGLGLSISHSIIVDRHGGRLSCISTLGEGAEFLIEIPVRPNLTGTISKKGGIN</sequence>
<feature type="coiled-coil region" evidence="9">
    <location>
        <begin position="907"/>
        <end position="934"/>
    </location>
</feature>
<keyword evidence="4 8" id="KW-0597">Phosphoprotein</keyword>
<evidence type="ECO:0000256" key="1">
    <source>
        <dbReference type="ARBA" id="ARBA00000085"/>
    </source>
</evidence>
<dbReference type="CDD" id="cd00130">
    <property type="entry name" value="PAS"/>
    <property type="match status" value="7"/>
</dbReference>
<dbReference type="InterPro" id="IPR052162">
    <property type="entry name" value="Sensor_kinase/Photoreceptor"/>
</dbReference>
<evidence type="ECO:0000259" key="14">
    <source>
        <dbReference type="PROSITE" id="PS50113"/>
    </source>
</evidence>
<dbReference type="EMBL" id="SRRZ01000118">
    <property type="protein sequence ID" value="NQE37211.1"/>
    <property type="molecule type" value="Genomic_DNA"/>
</dbReference>
<dbReference type="RefSeq" id="WP_172191068.1">
    <property type="nucleotide sequence ID" value="NZ_CAWPPK010000022.1"/>
</dbReference>
<keyword evidence="5" id="KW-0808">Transferase</keyword>
<evidence type="ECO:0000256" key="2">
    <source>
        <dbReference type="ARBA" id="ARBA00006402"/>
    </source>
</evidence>
<dbReference type="Gene3D" id="3.40.50.2300">
    <property type="match status" value="1"/>
</dbReference>
<feature type="domain" description="PAC" evidence="14">
    <location>
        <begin position="863"/>
        <end position="916"/>
    </location>
</feature>
<dbReference type="PANTHER" id="PTHR43304:SF1">
    <property type="entry name" value="PAC DOMAIN-CONTAINING PROTEIN"/>
    <property type="match status" value="1"/>
</dbReference>
<dbReference type="Gene3D" id="3.30.450.20">
    <property type="entry name" value="PAS domain"/>
    <property type="match status" value="8"/>
</dbReference>
<dbReference type="SUPFAM" id="SSF55781">
    <property type="entry name" value="GAF domain-like"/>
    <property type="match status" value="1"/>
</dbReference>
<dbReference type="InterPro" id="IPR005467">
    <property type="entry name" value="His_kinase_dom"/>
</dbReference>
<keyword evidence="7" id="KW-0902">Two-component regulatory system</keyword>
<evidence type="ECO:0000259" key="10">
    <source>
        <dbReference type="PROSITE" id="PS50046"/>
    </source>
</evidence>
<feature type="domain" description="PAS" evidence="13">
    <location>
        <begin position="663"/>
        <end position="705"/>
    </location>
</feature>
<feature type="domain" description="PAS" evidence="13">
    <location>
        <begin position="146"/>
        <end position="216"/>
    </location>
</feature>
<dbReference type="Proteomes" id="UP000702425">
    <property type="component" value="Unassembled WGS sequence"/>
</dbReference>
<proteinExistence type="inferred from homology"/>
<feature type="domain" description="PAS" evidence="13">
    <location>
        <begin position="1051"/>
        <end position="1121"/>
    </location>
</feature>
<dbReference type="PROSITE" id="PS50110">
    <property type="entry name" value="RESPONSE_REGULATORY"/>
    <property type="match status" value="1"/>
</dbReference>
<dbReference type="SMART" id="SM00448">
    <property type="entry name" value="REC"/>
    <property type="match status" value="1"/>
</dbReference>
<dbReference type="Gene3D" id="3.30.565.10">
    <property type="entry name" value="Histidine kinase-like ATPase, C-terminal domain"/>
    <property type="match status" value="1"/>
</dbReference>
<dbReference type="Pfam" id="PF00072">
    <property type="entry name" value="Response_reg"/>
    <property type="match status" value="1"/>
</dbReference>
<keyword evidence="6" id="KW-0418">Kinase</keyword>
<evidence type="ECO:0000256" key="8">
    <source>
        <dbReference type="PROSITE-ProRule" id="PRU00169"/>
    </source>
</evidence>
<dbReference type="InterPro" id="IPR003661">
    <property type="entry name" value="HisK_dim/P_dom"/>
</dbReference>
<dbReference type="Pfam" id="PF08447">
    <property type="entry name" value="PAS_3"/>
    <property type="match status" value="6"/>
</dbReference>
<dbReference type="SMART" id="SM00387">
    <property type="entry name" value="HATPase_c"/>
    <property type="match status" value="1"/>
</dbReference>
<evidence type="ECO:0000259" key="13">
    <source>
        <dbReference type="PROSITE" id="PS50112"/>
    </source>
</evidence>
<dbReference type="InterPro" id="IPR029016">
    <property type="entry name" value="GAF-like_dom_sf"/>
</dbReference>
<dbReference type="InterPro" id="IPR000700">
    <property type="entry name" value="PAS-assoc_C"/>
</dbReference>
<feature type="domain" description="PAC" evidence="14">
    <location>
        <begin position="1125"/>
        <end position="1177"/>
    </location>
</feature>
<feature type="modified residue" description="4-aspartylphosphate" evidence="8">
    <location>
        <position position="68"/>
    </location>
</feature>
<dbReference type="PROSITE" id="PS50046">
    <property type="entry name" value="PHYTOCHROME_2"/>
    <property type="match status" value="1"/>
</dbReference>
<feature type="domain" description="PAS" evidence="13">
    <location>
        <begin position="536"/>
        <end position="611"/>
    </location>
</feature>
<dbReference type="InterPro" id="IPR035965">
    <property type="entry name" value="PAS-like_dom_sf"/>
</dbReference>
<dbReference type="Pfam" id="PF13426">
    <property type="entry name" value="PAS_9"/>
    <property type="match status" value="1"/>
</dbReference>
<dbReference type="CDD" id="cd00082">
    <property type="entry name" value="HisKA"/>
    <property type="match status" value="1"/>
</dbReference>
<dbReference type="PROSITE" id="PS50112">
    <property type="entry name" value="PAS"/>
    <property type="match status" value="6"/>
</dbReference>
<evidence type="ECO:0000259" key="11">
    <source>
        <dbReference type="PROSITE" id="PS50109"/>
    </source>
</evidence>
<comment type="catalytic activity">
    <reaction evidence="1">
        <text>ATP + protein L-histidine = ADP + protein N-phospho-L-histidine.</text>
        <dbReference type="EC" id="2.7.13.3"/>
    </reaction>
</comment>
<dbReference type="SMART" id="SM00065">
    <property type="entry name" value="GAF"/>
    <property type="match status" value="1"/>
</dbReference>
<dbReference type="PROSITE" id="PS50113">
    <property type="entry name" value="PAC"/>
    <property type="match status" value="6"/>
</dbReference>
<dbReference type="PANTHER" id="PTHR43304">
    <property type="entry name" value="PHYTOCHROME-LIKE PROTEIN CPH1"/>
    <property type="match status" value="1"/>
</dbReference>
<feature type="domain" description="PAS" evidence="13">
    <location>
        <begin position="273"/>
        <end position="343"/>
    </location>
</feature>
<evidence type="ECO:0000256" key="3">
    <source>
        <dbReference type="ARBA" id="ARBA00012438"/>
    </source>
</evidence>
<dbReference type="SUPFAM" id="SSF55874">
    <property type="entry name" value="ATPase domain of HSP90 chaperone/DNA topoisomerase II/histidine kinase"/>
    <property type="match status" value="1"/>
</dbReference>
<evidence type="ECO:0000256" key="4">
    <source>
        <dbReference type="ARBA" id="ARBA00022553"/>
    </source>
</evidence>
<dbReference type="SUPFAM" id="SSF47384">
    <property type="entry name" value="Homodimeric domain of signal transducing histidine kinase"/>
    <property type="match status" value="1"/>
</dbReference>
<dbReference type="InterPro" id="IPR000014">
    <property type="entry name" value="PAS"/>
</dbReference>
<evidence type="ECO:0000259" key="12">
    <source>
        <dbReference type="PROSITE" id="PS50110"/>
    </source>
</evidence>
<dbReference type="Gene3D" id="2.10.70.100">
    <property type="match status" value="1"/>
</dbReference>
<dbReference type="SUPFAM" id="SSF55785">
    <property type="entry name" value="PYP-like sensor domain (PAS domain)"/>
    <property type="match status" value="8"/>
</dbReference>
<dbReference type="InterPro" id="IPR001789">
    <property type="entry name" value="Sig_transdc_resp-reg_receiver"/>
</dbReference>
<dbReference type="InterPro" id="IPR004358">
    <property type="entry name" value="Sig_transdc_His_kin-like_C"/>
</dbReference>
<dbReference type="Pfam" id="PF01590">
    <property type="entry name" value="GAF"/>
    <property type="match status" value="1"/>
</dbReference>
<dbReference type="InterPro" id="IPR036890">
    <property type="entry name" value="HATPase_C_sf"/>
</dbReference>
<dbReference type="InterPro" id="IPR003594">
    <property type="entry name" value="HATPase_dom"/>
</dbReference>
<feature type="domain" description="Phytochrome chromophore attachment site" evidence="10">
    <location>
        <begin position="1197"/>
        <end position="1333"/>
    </location>
</feature>
<feature type="domain" description="Response regulatory" evidence="12">
    <location>
        <begin position="15"/>
        <end position="133"/>
    </location>
</feature>
<dbReference type="Pfam" id="PF02518">
    <property type="entry name" value="HATPase_c"/>
    <property type="match status" value="1"/>
</dbReference>
<evidence type="ECO:0000256" key="5">
    <source>
        <dbReference type="ARBA" id="ARBA00022679"/>
    </source>
</evidence>
<comment type="similarity">
    <text evidence="2">In the N-terminal section; belongs to the phytochrome family.</text>
</comment>
<dbReference type="SMART" id="SM00091">
    <property type="entry name" value="PAS"/>
    <property type="match status" value="8"/>
</dbReference>
<feature type="domain" description="PAC" evidence="14">
    <location>
        <begin position="734"/>
        <end position="786"/>
    </location>
</feature>
<dbReference type="Pfam" id="PF08448">
    <property type="entry name" value="PAS_4"/>
    <property type="match status" value="1"/>
</dbReference>
<dbReference type="PRINTS" id="PR00344">
    <property type="entry name" value="BCTRLSENSOR"/>
</dbReference>
<evidence type="ECO:0000313" key="16">
    <source>
        <dbReference type="Proteomes" id="UP000702425"/>
    </source>
</evidence>
<evidence type="ECO:0000256" key="6">
    <source>
        <dbReference type="ARBA" id="ARBA00022777"/>
    </source>
</evidence>
<feature type="domain" description="Histidine kinase" evidence="11">
    <location>
        <begin position="1404"/>
        <end position="1662"/>
    </location>
</feature>
<dbReference type="SUPFAM" id="SSF52172">
    <property type="entry name" value="CheY-like"/>
    <property type="match status" value="1"/>
</dbReference>
<dbReference type="InterPro" id="IPR036097">
    <property type="entry name" value="HisK_dim/P_sf"/>
</dbReference>
<protein>
    <recommendedName>
        <fullName evidence="3">histidine kinase</fullName>
        <ecNumber evidence="3">2.7.13.3</ecNumber>
    </recommendedName>
</protein>
<dbReference type="InterPro" id="IPR016132">
    <property type="entry name" value="Phyto_chromo_attachment"/>
</dbReference>
<feature type="domain" description="PAC" evidence="14">
    <location>
        <begin position="614"/>
        <end position="666"/>
    </location>
</feature>
<name>A0ABX2D3J1_9CYAN</name>
<evidence type="ECO:0000256" key="9">
    <source>
        <dbReference type="SAM" id="Coils"/>
    </source>
</evidence>
<dbReference type="SMART" id="SM00388">
    <property type="entry name" value="HisKA"/>
    <property type="match status" value="1"/>
</dbReference>
<evidence type="ECO:0000313" key="15">
    <source>
        <dbReference type="EMBL" id="NQE37211.1"/>
    </source>
</evidence>
<feature type="domain" description="PAC" evidence="14">
    <location>
        <begin position="220"/>
        <end position="272"/>
    </location>
</feature>
<keyword evidence="9" id="KW-0175">Coiled coil</keyword>
<dbReference type="Gene3D" id="1.10.287.130">
    <property type="match status" value="1"/>
</dbReference>
<dbReference type="NCBIfam" id="TIGR00229">
    <property type="entry name" value="sensory_box"/>
    <property type="match status" value="6"/>
</dbReference>
<dbReference type="SMART" id="SM00086">
    <property type="entry name" value="PAC"/>
    <property type="match status" value="7"/>
</dbReference>
<organism evidence="15 16">
    <name type="scientific">Microcoleus asticus IPMA8</name>
    <dbReference type="NCBI Taxonomy" id="2563858"/>
    <lineage>
        <taxon>Bacteria</taxon>
        <taxon>Bacillati</taxon>
        <taxon>Cyanobacteriota</taxon>
        <taxon>Cyanophyceae</taxon>
        <taxon>Oscillatoriophycideae</taxon>
        <taxon>Oscillatoriales</taxon>
        <taxon>Microcoleaceae</taxon>
        <taxon>Microcoleus</taxon>
        <taxon>Microcoleus asticus</taxon>
    </lineage>
</organism>
<gene>
    <name evidence="15" type="primary">cph2_20</name>
    <name evidence="15" type="ORF">E5S67_04980</name>
</gene>
<dbReference type="InterPro" id="IPR011006">
    <property type="entry name" value="CheY-like_superfamily"/>
</dbReference>